<accession>W4K5P8</accession>
<evidence type="ECO:0000313" key="3">
    <source>
        <dbReference type="EMBL" id="ETW81132.1"/>
    </source>
</evidence>
<dbReference type="CDD" id="cd00067">
    <property type="entry name" value="GAL4"/>
    <property type="match status" value="1"/>
</dbReference>
<dbReference type="GeneID" id="20673522"/>
<dbReference type="Proteomes" id="UP000030671">
    <property type="component" value="Unassembled WGS sequence"/>
</dbReference>
<dbReference type="AlphaFoldDB" id="W4K5P8"/>
<dbReference type="SUPFAM" id="SSF57701">
    <property type="entry name" value="Zn2/Cys6 DNA-binding domain"/>
    <property type="match status" value="1"/>
</dbReference>
<organism evidence="3 4">
    <name type="scientific">Heterobasidion irregulare (strain TC 32-1)</name>
    <dbReference type="NCBI Taxonomy" id="747525"/>
    <lineage>
        <taxon>Eukaryota</taxon>
        <taxon>Fungi</taxon>
        <taxon>Dikarya</taxon>
        <taxon>Basidiomycota</taxon>
        <taxon>Agaricomycotina</taxon>
        <taxon>Agaricomycetes</taxon>
        <taxon>Russulales</taxon>
        <taxon>Bondarzewiaceae</taxon>
        <taxon>Heterobasidion</taxon>
        <taxon>Heterobasidion annosum species complex</taxon>
    </lineage>
</organism>
<protein>
    <recommendedName>
        <fullName evidence="2">Zn(2)-C6 fungal-type domain-containing protein</fullName>
    </recommendedName>
</protein>
<evidence type="ECO:0000259" key="2">
    <source>
        <dbReference type="PROSITE" id="PS50048"/>
    </source>
</evidence>
<feature type="region of interest" description="Disordered" evidence="1">
    <location>
        <begin position="272"/>
        <end position="293"/>
    </location>
</feature>
<name>W4K5P8_HETIT</name>
<dbReference type="OrthoDB" id="39175at2759"/>
<dbReference type="PROSITE" id="PS50048">
    <property type="entry name" value="ZN2_CY6_FUNGAL_2"/>
    <property type="match status" value="1"/>
</dbReference>
<dbReference type="InterPro" id="IPR036864">
    <property type="entry name" value="Zn2-C6_fun-type_DNA-bd_sf"/>
</dbReference>
<dbReference type="PROSITE" id="PS00463">
    <property type="entry name" value="ZN2_CY6_FUNGAL_1"/>
    <property type="match status" value="1"/>
</dbReference>
<keyword evidence="4" id="KW-1185">Reference proteome</keyword>
<dbReference type="InParanoid" id="W4K5P8"/>
<dbReference type="GO" id="GO:0008270">
    <property type="term" value="F:zinc ion binding"/>
    <property type="evidence" value="ECO:0007669"/>
    <property type="project" value="InterPro"/>
</dbReference>
<evidence type="ECO:0000313" key="4">
    <source>
        <dbReference type="Proteomes" id="UP000030671"/>
    </source>
</evidence>
<proteinExistence type="predicted"/>
<dbReference type="Gene3D" id="4.10.240.10">
    <property type="entry name" value="Zn(2)-C6 fungal-type DNA-binding domain"/>
    <property type="match status" value="1"/>
</dbReference>
<feature type="domain" description="Zn(2)-C6 fungal-type" evidence="2">
    <location>
        <begin position="380"/>
        <end position="415"/>
    </location>
</feature>
<reference evidence="3 4" key="1">
    <citation type="journal article" date="2012" name="New Phytol.">
        <title>Insight into trade-off between wood decay and parasitism from the genome of a fungal forest pathogen.</title>
        <authorList>
            <person name="Olson A."/>
            <person name="Aerts A."/>
            <person name="Asiegbu F."/>
            <person name="Belbahri L."/>
            <person name="Bouzid O."/>
            <person name="Broberg A."/>
            <person name="Canback B."/>
            <person name="Coutinho P.M."/>
            <person name="Cullen D."/>
            <person name="Dalman K."/>
            <person name="Deflorio G."/>
            <person name="van Diepen L.T."/>
            <person name="Dunand C."/>
            <person name="Duplessis S."/>
            <person name="Durling M."/>
            <person name="Gonthier P."/>
            <person name="Grimwood J."/>
            <person name="Fossdal C.G."/>
            <person name="Hansson D."/>
            <person name="Henrissat B."/>
            <person name="Hietala A."/>
            <person name="Himmelstrand K."/>
            <person name="Hoffmeister D."/>
            <person name="Hogberg N."/>
            <person name="James T.Y."/>
            <person name="Karlsson M."/>
            <person name="Kohler A."/>
            <person name="Kues U."/>
            <person name="Lee Y.H."/>
            <person name="Lin Y.C."/>
            <person name="Lind M."/>
            <person name="Lindquist E."/>
            <person name="Lombard V."/>
            <person name="Lucas S."/>
            <person name="Lunden K."/>
            <person name="Morin E."/>
            <person name="Murat C."/>
            <person name="Park J."/>
            <person name="Raffaello T."/>
            <person name="Rouze P."/>
            <person name="Salamov A."/>
            <person name="Schmutz J."/>
            <person name="Solheim H."/>
            <person name="Stahlberg J."/>
            <person name="Velez H."/>
            <person name="de Vries R.P."/>
            <person name="Wiebenga A."/>
            <person name="Woodward S."/>
            <person name="Yakovlev I."/>
            <person name="Garbelotto M."/>
            <person name="Martin F."/>
            <person name="Grigoriev I.V."/>
            <person name="Stenlid J."/>
        </authorList>
    </citation>
    <scope>NUCLEOTIDE SEQUENCE [LARGE SCALE GENOMIC DNA]</scope>
    <source>
        <strain evidence="3 4">TC 32-1</strain>
    </source>
</reference>
<evidence type="ECO:0000256" key="1">
    <source>
        <dbReference type="SAM" id="MobiDB-lite"/>
    </source>
</evidence>
<dbReference type="KEGG" id="hir:HETIRDRAFT_419047"/>
<gene>
    <name evidence="3" type="ORF">HETIRDRAFT_419047</name>
</gene>
<dbReference type="InterPro" id="IPR001138">
    <property type="entry name" value="Zn2Cys6_DnaBD"/>
</dbReference>
<dbReference type="RefSeq" id="XP_009547803.1">
    <property type="nucleotide sequence ID" value="XM_009549508.1"/>
</dbReference>
<dbReference type="EMBL" id="KI925459">
    <property type="protein sequence ID" value="ETW81132.1"/>
    <property type="molecule type" value="Genomic_DNA"/>
</dbReference>
<dbReference type="GO" id="GO:0000981">
    <property type="term" value="F:DNA-binding transcription factor activity, RNA polymerase II-specific"/>
    <property type="evidence" value="ECO:0007669"/>
    <property type="project" value="InterPro"/>
</dbReference>
<dbReference type="HOGENOM" id="CLU_637872_0_0_1"/>
<sequence length="430" mass="47632">MQASQSDSTLASWNQTDFGSEQAFVNYGSEPYQSSSSDGLASFPYSIISSQNTEILNLVGCNPSRYSHYSPDEHEFYQMHGAYHHPGGVDFAATADMHYGNTSSHTDLSAAVDVCQDPILDPWAETTHERWKDAAHDAYPTIEPVQVREIVAPTPRHAVQMTLEAAPSSGRRPSVSALNPAFFGQHAWVKERRNRHSLASFYGESAYTENKYEHTSSLLEYEASEKHYQAQYQRRHDHQNAVMPWQGGAANTSANQCFSPCEHSQYYPYSSPSSIGVSPTSAPTASTSPHSQSPVAISILKSKFYIIPSEQYAPTIHTHTAYANHEAGILRGPNTGNQQGLTGRTSTESLETVCEEGSRTASVAQRRGRTRVVRNVQPIACFFCRGRKIACGPADPNSSDKTCMQCLKRHRKCVYPPESRRGRRQNEDTA</sequence>